<dbReference type="EC" id="6.1.1.7" evidence="14"/>
<keyword evidence="6 14" id="KW-0547">Nucleotide-binding</keyword>
<dbReference type="Gene3D" id="2.40.30.130">
    <property type="match status" value="1"/>
</dbReference>
<reference evidence="17 18" key="1">
    <citation type="submission" date="2013-08" db="EMBL/GenBank/DDBJ databases">
        <title>The genome sequence of Knoellia aerolata.</title>
        <authorList>
            <person name="Zhu W."/>
            <person name="Wang G."/>
        </authorList>
    </citation>
    <scope>NUCLEOTIDE SEQUENCE [LARGE SCALE GENOMIC DNA]</scope>
    <source>
        <strain evidence="17 18">DSM 18566</strain>
    </source>
</reference>
<proteinExistence type="inferred from homology"/>
<name>A0A0A0JYP4_9MICO</name>
<evidence type="ECO:0000256" key="8">
    <source>
        <dbReference type="ARBA" id="ARBA00022840"/>
    </source>
</evidence>
<keyword evidence="10 14" id="KW-0648">Protein biosynthesis</keyword>
<evidence type="ECO:0000256" key="14">
    <source>
        <dbReference type="HAMAP-Rule" id="MF_00036"/>
    </source>
</evidence>
<dbReference type="Gene3D" id="3.10.310.40">
    <property type="match status" value="1"/>
</dbReference>
<dbReference type="OrthoDB" id="9803884at2"/>
<dbReference type="Pfam" id="PF07973">
    <property type="entry name" value="tRNA_SAD"/>
    <property type="match status" value="1"/>
</dbReference>
<dbReference type="Pfam" id="PF02272">
    <property type="entry name" value="DHHA1"/>
    <property type="match status" value="1"/>
</dbReference>
<dbReference type="InterPro" id="IPR018164">
    <property type="entry name" value="Ala-tRNA-synth_IIc_N"/>
</dbReference>
<dbReference type="InterPro" id="IPR002318">
    <property type="entry name" value="Ala-tRNA-lgiase_IIc"/>
</dbReference>
<evidence type="ECO:0000259" key="16">
    <source>
        <dbReference type="PROSITE" id="PS50860"/>
    </source>
</evidence>
<dbReference type="FunFam" id="3.30.980.10:FF:000004">
    <property type="entry name" value="Alanine--tRNA ligase, cytoplasmic"/>
    <property type="match status" value="1"/>
</dbReference>
<evidence type="ECO:0000256" key="15">
    <source>
        <dbReference type="SAM" id="Coils"/>
    </source>
</evidence>
<dbReference type="FunFam" id="3.30.930.10:FF:000004">
    <property type="entry name" value="Alanine--tRNA ligase"/>
    <property type="match status" value="1"/>
</dbReference>
<evidence type="ECO:0000313" key="17">
    <source>
        <dbReference type="EMBL" id="KGN42540.1"/>
    </source>
</evidence>
<dbReference type="InterPro" id="IPR045864">
    <property type="entry name" value="aa-tRNA-synth_II/BPL/LPL"/>
</dbReference>
<keyword evidence="15" id="KW-0175">Coiled coil</keyword>
<dbReference type="SMART" id="SM00863">
    <property type="entry name" value="tRNA_SAD"/>
    <property type="match status" value="1"/>
</dbReference>
<dbReference type="CDD" id="cd00673">
    <property type="entry name" value="AlaRS_core"/>
    <property type="match status" value="1"/>
</dbReference>
<dbReference type="InterPro" id="IPR050058">
    <property type="entry name" value="Ala-tRNA_ligase"/>
</dbReference>
<dbReference type="GO" id="GO:0002161">
    <property type="term" value="F:aminoacyl-tRNA deacylase activity"/>
    <property type="evidence" value="ECO:0007669"/>
    <property type="project" value="TreeGrafter"/>
</dbReference>
<keyword evidence="9 14" id="KW-0694">RNA-binding</keyword>
<comment type="domain">
    <text evidence="14">Consists of three domains; the N-terminal catalytic domain, the editing domain and the C-terminal C-Ala domain. The editing domain removes incorrectly charged amino acids, while the C-Ala domain, along with tRNA(Ala), serves as a bridge to cooperatively bring together the editing and aminoacylation centers thus stimulating deacylation of misacylated tRNAs.</text>
</comment>
<feature type="domain" description="Alanyl-transfer RNA synthetases family profile" evidence="16">
    <location>
        <begin position="1"/>
        <end position="725"/>
    </location>
</feature>
<dbReference type="AlphaFoldDB" id="A0A0A0JYP4"/>
<accession>A0A0A0JYP4</accession>
<dbReference type="PROSITE" id="PS50860">
    <property type="entry name" value="AA_TRNA_LIGASE_II_ALA"/>
    <property type="match status" value="1"/>
</dbReference>
<dbReference type="SUPFAM" id="SSF55681">
    <property type="entry name" value="Class II aaRS and biotin synthetases"/>
    <property type="match status" value="1"/>
</dbReference>
<keyword evidence="3 14" id="KW-0820">tRNA-binding</keyword>
<dbReference type="Proteomes" id="UP000030013">
    <property type="component" value="Unassembled WGS sequence"/>
</dbReference>
<feature type="binding site" evidence="14">
    <location>
        <position position="583"/>
    </location>
    <ligand>
        <name>Zn(2+)</name>
        <dbReference type="ChEBI" id="CHEBI:29105"/>
    </ligand>
</feature>
<dbReference type="HAMAP" id="MF_00036_B">
    <property type="entry name" value="Ala_tRNA_synth_B"/>
    <property type="match status" value="1"/>
</dbReference>
<comment type="catalytic activity">
    <reaction evidence="13 14">
        <text>tRNA(Ala) + L-alanine + ATP = L-alanyl-tRNA(Ala) + AMP + diphosphate</text>
        <dbReference type="Rhea" id="RHEA:12540"/>
        <dbReference type="Rhea" id="RHEA-COMP:9657"/>
        <dbReference type="Rhea" id="RHEA-COMP:9923"/>
        <dbReference type="ChEBI" id="CHEBI:30616"/>
        <dbReference type="ChEBI" id="CHEBI:33019"/>
        <dbReference type="ChEBI" id="CHEBI:57972"/>
        <dbReference type="ChEBI" id="CHEBI:78442"/>
        <dbReference type="ChEBI" id="CHEBI:78497"/>
        <dbReference type="ChEBI" id="CHEBI:456215"/>
        <dbReference type="EC" id="6.1.1.7"/>
    </reaction>
</comment>
<dbReference type="PANTHER" id="PTHR11777:SF9">
    <property type="entry name" value="ALANINE--TRNA LIGASE, CYTOPLASMIC"/>
    <property type="match status" value="1"/>
</dbReference>
<gene>
    <name evidence="14" type="primary">alaS</name>
    <name evidence="17" type="ORF">N801_15815</name>
</gene>
<comment type="cofactor">
    <cofactor evidence="14">
        <name>Zn(2+)</name>
        <dbReference type="ChEBI" id="CHEBI:29105"/>
    </cofactor>
    <text evidence="14">Binds 1 zinc ion per subunit.</text>
</comment>
<dbReference type="SUPFAM" id="SSF55186">
    <property type="entry name" value="ThrRS/AlaRS common domain"/>
    <property type="match status" value="1"/>
</dbReference>
<dbReference type="Gene3D" id="6.10.250.550">
    <property type="match status" value="1"/>
</dbReference>
<comment type="caution">
    <text evidence="17">The sequence shown here is derived from an EMBL/GenBank/DDBJ whole genome shotgun (WGS) entry which is preliminary data.</text>
</comment>
<dbReference type="GO" id="GO:0008270">
    <property type="term" value="F:zinc ion binding"/>
    <property type="evidence" value="ECO:0007669"/>
    <property type="project" value="UniProtKB-UniRule"/>
</dbReference>
<dbReference type="Pfam" id="PF01411">
    <property type="entry name" value="tRNA-synt_2c"/>
    <property type="match status" value="1"/>
</dbReference>
<dbReference type="STRING" id="1385519.N801_15815"/>
<evidence type="ECO:0000256" key="3">
    <source>
        <dbReference type="ARBA" id="ARBA00022555"/>
    </source>
</evidence>
<dbReference type="FunFam" id="2.40.30.130:FF:000001">
    <property type="entry name" value="Alanine--tRNA ligase"/>
    <property type="match status" value="1"/>
</dbReference>
<evidence type="ECO:0000256" key="12">
    <source>
        <dbReference type="ARBA" id="ARBA00024779"/>
    </source>
</evidence>
<dbReference type="InterPro" id="IPR009000">
    <property type="entry name" value="Transl_B-barrel_sf"/>
</dbReference>
<dbReference type="InterPro" id="IPR018162">
    <property type="entry name" value="Ala-tRNA-ligase_IIc_anticod-bd"/>
</dbReference>
<evidence type="ECO:0000256" key="1">
    <source>
        <dbReference type="ARBA" id="ARBA00004496"/>
    </source>
</evidence>
<comment type="similarity">
    <text evidence="2 14">Belongs to the class-II aminoacyl-tRNA synthetase family.</text>
</comment>
<dbReference type="GO" id="GO:0006419">
    <property type="term" value="P:alanyl-tRNA aminoacylation"/>
    <property type="evidence" value="ECO:0007669"/>
    <property type="project" value="UniProtKB-UniRule"/>
</dbReference>
<feature type="binding site" evidence="14">
    <location>
        <position position="682"/>
    </location>
    <ligand>
        <name>Zn(2+)</name>
        <dbReference type="ChEBI" id="CHEBI:29105"/>
    </ligand>
</feature>
<feature type="binding site" evidence="14">
    <location>
        <position position="579"/>
    </location>
    <ligand>
        <name>Zn(2+)</name>
        <dbReference type="ChEBI" id="CHEBI:29105"/>
    </ligand>
</feature>
<keyword evidence="5 14" id="KW-0479">Metal-binding</keyword>
<evidence type="ECO:0000256" key="13">
    <source>
        <dbReference type="ARBA" id="ARBA00048300"/>
    </source>
</evidence>
<dbReference type="InterPro" id="IPR023033">
    <property type="entry name" value="Ala_tRNA_ligase_euk/bac"/>
</dbReference>
<keyword evidence="11 14" id="KW-0030">Aminoacyl-tRNA synthetase</keyword>
<comment type="subcellular location">
    <subcellularLocation>
        <location evidence="1 14">Cytoplasm</location>
    </subcellularLocation>
</comment>
<feature type="binding site" evidence="14">
    <location>
        <position position="686"/>
    </location>
    <ligand>
        <name>Zn(2+)</name>
        <dbReference type="ChEBI" id="CHEBI:29105"/>
    </ligand>
</feature>
<dbReference type="GO" id="GO:0004813">
    <property type="term" value="F:alanine-tRNA ligase activity"/>
    <property type="evidence" value="ECO:0007669"/>
    <property type="project" value="UniProtKB-UniRule"/>
</dbReference>
<dbReference type="InterPro" id="IPR003156">
    <property type="entry name" value="DHHA1_dom"/>
</dbReference>
<sequence length="897" mass="97666">METAEIRRRWLAFFEKNGHTVVPSAPLIHDDPNLLFVNAGMVPFKPYFSGQETPQWERATSVQKCVRTGDIEEVGKTSRHGTFFQMNGNFSFGDYFKKDAIRFAWDLLTRSQDDGGYGLDPDRLWATVYEDDDEAERLWAEYTSIPLERIVRRGKLDNYWHMGVPGPGGPCSEIFYDRGEEYGREGGPAVDEDRYMEIWNLVFMQEELSEVRAKDDFVIAGPLPAKSIDTGMGLERIASVLQGVDNLYEIDEVYPVLARAAEMTGKSYGAHSGHSAEQSHPDDVRLRVVADHVRSSLMLIGDGVTPGNEGRGYVLRRMLRRAVRSMRLLGYDDPALPHLLPISMERMKQSYPELESGFDRISQIAYAEEEAFRRTLASGTTILDTAVARTKESGGTTLAGDQAFQLHDTYGFPIDLTLEMAEEQGLSVDRDGFTRLMQEQRNRAKADAKSKKSGHANTEVWKAMRAAGETDFRAWQELTSEAKVIGLVIDGERVEEIEPGQRGQVVLDRTPFYAESGGQIADEGIITADGVHLKVVDVQRPVKGLIAHTVEVVHGPLRSGVPVLAEVDPEWRLSACQAHSGTHVVHAALRQVLGPSALQSGSYNKPGYLRLDFAWGQALSPETRSEIEEVANLAVRRDLPVSAQWMSLEQAREAGALALFGETYGEAVRVVEIGGPWSRELCGGTHVGHSSQVGAITMTGEFSVGSGVRRLEAFVGMDALRHLARERAIVAELSGIVGAQPGELTDRVAAMVTRLKDAERELEKTRKQAVLAAAGSLTDSVKDVGGVRFVGHDAGGDAGADDVRAMVLDARHRLGEATASVVAVTGGAKGRPVVVIATNQAARDKGIKAGELVRIAAQTLGGGGGGKDDIAQGGGQDLSRTAEAINAVEWRVGELAG</sequence>
<dbReference type="InterPro" id="IPR012947">
    <property type="entry name" value="tRNA_SAD"/>
</dbReference>
<evidence type="ECO:0000313" key="18">
    <source>
        <dbReference type="Proteomes" id="UP000030013"/>
    </source>
</evidence>
<evidence type="ECO:0000256" key="7">
    <source>
        <dbReference type="ARBA" id="ARBA00022833"/>
    </source>
</evidence>
<dbReference type="GO" id="GO:0005829">
    <property type="term" value="C:cytosol"/>
    <property type="evidence" value="ECO:0007669"/>
    <property type="project" value="TreeGrafter"/>
</dbReference>
<evidence type="ECO:0000256" key="9">
    <source>
        <dbReference type="ARBA" id="ARBA00022884"/>
    </source>
</evidence>
<keyword evidence="18" id="KW-1185">Reference proteome</keyword>
<evidence type="ECO:0000256" key="4">
    <source>
        <dbReference type="ARBA" id="ARBA00022598"/>
    </source>
</evidence>
<dbReference type="GO" id="GO:0000049">
    <property type="term" value="F:tRNA binding"/>
    <property type="evidence" value="ECO:0007669"/>
    <property type="project" value="UniProtKB-KW"/>
</dbReference>
<organism evidence="17 18">
    <name type="scientific">Knoellia aerolata DSM 18566</name>
    <dbReference type="NCBI Taxonomy" id="1385519"/>
    <lineage>
        <taxon>Bacteria</taxon>
        <taxon>Bacillati</taxon>
        <taxon>Actinomycetota</taxon>
        <taxon>Actinomycetes</taxon>
        <taxon>Micrococcales</taxon>
        <taxon>Intrasporangiaceae</taxon>
        <taxon>Knoellia</taxon>
    </lineage>
</organism>
<evidence type="ECO:0000256" key="2">
    <source>
        <dbReference type="ARBA" id="ARBA00008226"/>
    </source>
</evidence>
<evidence type="ECO:0000256" key="11">
    <source>
        <dbReference type="ARBA" id="ARBA00023146"/>
    </source>
</evidence>
<dbReference type="PRINTS" id="PR00980">
    <property type="entry name" value="TRNASYNTHALA"/>
</dbReference>
<dbReference type="Gene3D" id="3.30.54.20">
    <property type="match status" value="1"/>
</dbReference>
<dbReference type="FunFam" id="3.10.310.40:FF:000001">
    <property type="entry name" value="Alanine--tRNA ligase"/>
    <property type="match status" value="1"/>
</dbReference>
<dbReference type="InterPro" id="IPR018165">
    <property type="entry name" value="Ala-tRNA-synth_IIc_core"/>
</dbReference>
<dbReference type="Gene3D" id="3.30.930.10">
    <property type="entry name" value="Bira Bifunctional Protein, Domain 2"/>
    <property type="match status" value="1"/>
</dbReference>
<keyword evidence="4 14" id="KW-0436">Ligase</keyword>
<keyword evidence="8 14" id="KW-0067">ATP-binding</keyword>
<comment type="function">
    <text evidence="12 14">Catalyzes the attachment of alanine to tRNA(Ala) in a two-step reaction: alanine is first activated by ATP to form Ala-AMP and then transferred to the acceptor end of tRNA(Ala). Also edits incorrectly charged Ser-tRNA(Ala) and Gly-tRNA(Ala) via its editing domain.</text>
</comment>
<evidence type="ECO:0000256" key="10">
    <source>
        <dbReference type="ARBA" id="ARBA00022917"/>
    </source>
</evidence>
<keyword evidence="7 14" id="KW-0862">Zinc</keyword>
<dbReference type="NCBIfam" id="TIGR00344">
    <property type="entry name" value="alaS"/>
    <property type="match status" value="1"/>
</dbReference>
<dbReference type="SUPFAM" id="SSF101353">
    <property type="entry name" value="Putative anticodon-binding domain of alanyl-tRNA synthetase (AlaRS)"/>
    <property type="match status" value="1"/>
</dbReference>
<dbReference type="RefSeq" id="WP_035932770.1">
    <property type="nucleotide sequence ID" value="NZ_AVPL01000004.1"/>
</dbReference>
<evidence type="ECO:0000256" key="6">
    <source>
        <dbReference type="ARBA" id="ARBA00022741"/>
    </source>
</evidence>
<dbReference type="InterPro" id="IPR018163">
    <property type="entry name" value="Thr/Ala-tRNA-synth_IIc_edit"/>
</dbReference>
<dbReference type="FunFam" id="3.30.54.20:FF:000001">
    <property type="entry name" value="Alanine--tRNA ligase"/>
    <property type="match status" value="1"/>
</dbReference>
<feature type="coiled-coil region" evidence="15">
    <location>
        <begin position="748"/>
        <end position="775"/>
    </location>
</feature>
<protein>
    <recommendedName>
        <fullName evidence="14">Alanine--tRNA ligase</fullName>
        <ecNumber evidence="14">6.1.1.7</ecNumber>
    </recommendedName>
    <alternativeName>
        <fullName evidence="14">Alanyl-tRNA synthetase</fullName>
        <shortName evidence="14">AlaRS</shortName>
    </alternativeName>
</protein>
<dbReference type="SUPFAM" id="SSF50447">
    <property type="entry name" value="Translation proteins"/>
    <property type="match status" value="1"/>
</dbReference>
<dbReference type="PANTHER" id="PTHR11777">
    <property type="entry name" value="ALANYL-TRNA SYNTHETASE"/>
    <property type="match status" value="1"/>
</dbReference>
<keyword evidence="14" id="KW-0963">Cytoplasm</keyword>
<dbReference type="Gene3D" id="3.30.980.10">
    <property type="entry name" value="Threonyl-trna Synthetase, Chain A, domain 2"/>
    <property type="match status" value="1"/>
</dbReference>
<evidence type="ECO:0000256" key="5">
    <source>
        <dbReference type="ARBA" id="ARBA00022723"/>
    </source>
</evidence>
<dbReference type="eggNOG" id="COG0013">
    <property type="taxonomic scope" value="Bacteria"/>
</dbReference>
<dbReference type="EMBL" id="AVPL01000004">
    <property type="protein sequence ID" value="KGN42540.1"/>
    <property type="molecule type" value="Genomic_DNA"/>
</dbReference>
<dbReference type="GO" id="GO:0005524">
    <property type="term" value="F:ATP binding"/>
    <property type="evidence" value="ECO:0007669"/>
    <property type="project" value="UniProtKB-UniRule"/>
</dbReference>